<dbReference type="AlphaFoldDB" id="A0A0F7FSK6"/>
<evidence type="ECO:0000313" key="4">
    <source>
        <dbReference type="EMBL" id="AKG43060.1"/>
    </source>
</evidence>
<sequence>MNGEKETAVDSGSGAGAMPRWRRLTGPADGSDRGSGAVLVIFFAIVVLALAAFVVDGGLAIHQRERAADIAEQAARYAAQDLDEEALREGLGNAPINFGNCANRVAEYAASVDMNAADIAASACSQASVDRVTVQIRLTYRPVFTGFFFDRPLEVWGTATAEAQIN</sequence>
<dbReference type="InterPro" id="IPR028087">
    <property type="entry name" value="Tad_N"/>
</dbReference>
<evidence type="ECO:0000259" key="3">
    <source>
        <dbReference type="Pfam" id="PF13400"/>
    </source>
</evidence>
<dbReference type="KEGG" id="sxi:SXIM_16760"/>
<reference evidence="4" key="1">
    <citation type="submission" date="2019-08" db="EMBL/GenBank/DDBJ databases">
        <title>Complete genome sequence of a mangrove-derived Streptomyces xiamenensis.</title>
        <authorList>
            <person name="Xu J."/>
        </authorList>
    </citation>
    <scope>NUCLEOTIDE SEQUENCE</scope>
    <source>
        <strain evidence="4">318</strain>
    </source>
</reference>
<protein>
    <submittedName>
        <fullName evidence="4">Membrane protein</fullName>
    </submittedName>
</protein>
<dbReference type="Proteomes" id="UP000034034">
    <property type="component" value="Chromosome"/>
</dbReference>
<dbReference type="HOGENOM" id="CLU_1721281_0_0_11"/>
<dbReference type="EMBL" id="CP009922">
    <property type="protein sequence ID" value="AKG43060.1"/>
    <property type="molecule type" value="Genomic_DNA"/>
</dbReference>
<keyword evidence="5" id="KW-1185">Reference proteome</keyword>
<keyword evidence="2" id="KW-0812">Transmembrane</keyword>
<name>A0A0F7FSK6_9ACTN</name>
<dbReference type="PATRIC" id="fig|408015.6.peg.1711"/>
<feature type="region of interest" description="Disordered" evidence="1">
    <location>
        <begin position="1"/>
        <end position="30"/>
    </location>
</feature>
<feature type="domain" description="Putative Flp pilus-assembly TadG-like N-terminal" evidence="3">
    <location>
        <begin position="34"/>
        <end position="81"/>
    </location>
</feature>
<evidence type="ECO:0000256" key="2">
    <source>
        <dbReference type="SAM" id="Phobius"/>
    </source>
</evidence>
<gene>
    <name evidence="4" type="ORF">SXIM_16760</name>
</gene>
<keyword evidence="2" id="KW-1133">Transmembrane helix</keyword>
<dbReference type="STRING" id="408015.SXIM_16760"/>
<keyword evidence="2" id="KW-0472">Membrane</keyword>
<feature type="transmembrane region" description="Helical" evidence="2">
    <location>
        <begin position="36"/>
        <end position="55"/>
    </location>
</feature>
<proteinExistence type="predicted"/>
<dbReference type="Pfam" id="PF13400">
    <property type="entry name" value="Tad"/>
    <property type="match status" value="1"/>
</dbReference>
<evidence type="ECO:0000313" key="5">
    <source>
        <dbReference type="Proteomes" id="UP000034034"/>
    </source>
</evidence>
<evidence type="ECO:0000256" key="1">
    <source>
        <dbReference type="SAM" id="MobiDB-lite"/>
    </source>
</evidence>
<organism evidence="4 5">
    <name type="scientific">Streptomyces xiamenensis</name>
    <dbReference type="NCBI Taxonomy" id="408015"/>
    <lineage>
        <taxon>Bacteria</taxon>
        <taxon>Bacillati</taxon>
        <taxon>Actinomycetota</taxon>
        <taxon>Actinomycetes</taxon>
        <taxon>Kitasatosporales</taxon>
        <taxon>Streptomycetaceae</taxon>
        <taxon>Streptomyces</taxon>
    </lineage>
</organism>
<accession>A0A0F7FSK6</accession>